<feature type="transmembrane region" description="Helical" evidence="6">
    <location>
        <begin position="395"/>
        <end position="414"/>
    </location>
</feature>
<evidence type="ECO:0000256" key="2">
    <source>
        <dbReference type="ARBA" id="ARBA00022475"/>
    </source>
</evidence>
<feature type="transmembrane region" description="Helical" evidence="6">
    <location>
        <begin position="12"/>
        <end position="33"/>
    </location>
</feature>
<feature type="transmembrane region" description="Helical" evidence="6">
    <location>
        <begin position="139"/>
        <end position="159"/>
    </location>
</feature>
<organism evidence="7 8">
    <name type="scientific">Staphylococcus devriesei</name>
    <dbReference type="NCBI Taxonomy" id="586733"/>
    <lineage>
        <taxon>Bacteria</taxon>
        <taxon>Bacillati</taxon>
        <taxon>Bacillota</taxon>
        <taxon>Bacilli</taxon>
        <taxon>Bacillales</taxon>
        <taxon>Staphylococcaceae</taxon>
        <taxon>Staphylococcus</taxon>
    </lineage>
</organism>
<reference evidence="7 8" key="1">
    <citation type="journal article" date="2016" name="Front. Microbiol.">
        <title>Comprehensive Phylogenetic Analysis of Bovine Non-aureus Staphylococci Species Based on Whole-Genome Sequencing.</title>
        <authorList>
            <person name="Naushad S."/>
            <person name="Barkema H.W."/>
            <person name="Luby C."/>
            <person name="Condas L.A."/>
            <person name="Nobrega D.B."/>
            <person name="Carson D.A."/>
            <person name="De Buck J."/>
        </authorList>
    </citation>
    <scope>NUCLEOTIDE SEQUENCE [LARGE SCALE GENOMIC DNA]</scope>
    <source>
        <strain evidence="7 8">SNUC 761</strain>
    </source>
</reference>
<keyword evidence="3 6" id="KW-0812">Transmembrane</keyword>
<name>A0A2T4KJW7_9STAP</name>
<feature type="transmembrane region" description="Helical" evidence="6">
    <location>
        <begin position="356"/>
        <end position="374"/>
    </location>
</feature>
<protein>
    <recommendedName>
        <fullName evidence="9">Polysaccharide biosynthesis protein</fullName>
    </recommendedName>
</protein>
<comment type="caution">
    <text evidence="7">The sequence shown here is derived from an EMBL/GenBank/DDBJ whole genome shotgun (WGS) entry which is preliminary data.</text>
</comment>
<dbReference type="EMBL" id="PYZL01000007">
    <property type="protein sequence ID" value="PTE74328.1"/>
    <property type="molecule type" value="Genomic_DNA"/>
</dbReference>
<feature type="transmembrane region" description="Helical" evidence="6">
    <location>
        <begin position="105"/>
        <end position="127"/>
    </location>
</feature>
<feature type="transmembrane region" description="Helical" evidence="6">
    <location>
        <begin position="284"/>
        <end position="305"/>
    </location>
</feature>
<evidence type="ECO:0008006" key="9">
    <source>
        <dbReference type="Google" id="ProtNLM"/>
    </source>
</evidence>
<gene>
    <name evidence="7" type="ORF">BUY44_02120</name>
</gene>
<dbReference type="Proteomes" id="UP000242547">
    <property type="component" value="Unassembled WGS sequence"/>
</dbReference>
<feature type="transmembrane region" description="Helical" evidence="6">
    <location>
        <begin position="184"/>
        <end position="206"/>
    </location>
</feature>
<keyword evidence="2" id="KW-1003">Cell membrane</keyword>
<dbReference type="InterPro" id="IPR050833">
    <property type="entry name" value="Poly_Biosynth_Transport"/>
</dbReference>
<proteinExistence type="predicted"/>
<keyword evidence="5 6" id="KW-0472">Membrane</keyword>
<feature type="transmembrane region" description="Helical" evidence="6">
    <location>
        <begin position="40"/>
        <end position="62"/>
    </location>
</feature>
<accession>A0A2T4KJW7</accession>
<dbReference type="GO" id="GO:0005886">
    <property type="term" value="C:plasma membrane"/>
    <property type="evidence" value="ECO:0007669"/>
    <property type="project" value="UniProtKB-SubCell"/>
</dbReference>
<sequence length="455" mass="52188">MNIGKKDVLWGYISLLMVQGINVILLPVILRYLNSAELGVWYTFTSLYGLAMLIDFGFQTIITRNVSYLWSGAQSVKSVGFETVNEKNSKINIPYFIKVISAVKFIYTSMGTIIFALFITIGTWYMVNISDGEISMKTMLISWLFYMVSIVLNISFSYWNSVLKGIGAIKTYNQILVVTKGTQLILSVAFLMLGLGLIGVSVAYFISVVVNRVLQSLAYYKYSSETQETKGKLKVKYDKEIFNALLPNTLRTGSISISNYLIINFPIILSSYFLSLKVSGQFGFINQIVTLIIMLSNSYYNTYLAKFNYLRVKNKYDDLIKLFRKALVTSWAFNFIAFALFILLGNWVLDIIGADYTLLNLVPMLIIIIYRFLYNNQTLFTNFLATKNLIPHHKSFLTSAIITVIIQLVLLQFIDNKLIYLLLPLLIVQLVHNNWYWVWYVIQDIRKDKKLTHSS</sequence>
<feature type="transmembrane region" description="Helical" evidence="6">
    <location>
        <begin position="326"/>
        <end position="344"/>
    </location>
</feature>
<dbReference type="PANTHER" id="PTHR30250:SF26">
    <property type="entry name" value="PSMA PROTEIN"/>
    <property type="match status" value="1"/>
</dbReference>
<evidence type="ECO:0000256" key="3">
    <source>
        <dbReference type="ARBA" id="ARBA00022692"/>
    </source>
</evidence>
<evidence type="ECO:0000256" key="6">
    <source>
        <dbReference type="SAM" id="Phobius"/>
    </source>
</evidence>
<dbReference type="NCBIfam" id="NF041503">
    <property type="entry name" value="WZX_like"/>
    <property type="match status" value="1"/>
</dbReference>
<keyword evidence="4 6" id="KW-1133">Transmembrane helix</keyword>
<dbReference type="RefSeq" id="WP_107505700.1">
    <property type="nucleotide sequence ID" value="NZ_CP130489.1"/>
</dbReference>
<dbReference type="PANTHER" id="PTHR30250">
    <property type="entry name" value="PST FAMILY PREDICTED COLANIC ACID TRANSPORTER"/>
    <property type="match status" value="1"/>
</dbReference>
<dbReference type="InterPro" id="IPR048122">
    <property type="entry name" value="WZX-like"/>
</dbReference>
<dbReference type="AlphaFoldDB" id="A0A2T4KJW7"/>
<evidence type="ECO:0000313" key="8">
    <source>
        <dbReference type="Proteomes" id="UP000242547"/>
    </source>
</evidence>
<evidence type="ECO:0000256" key="1">
    <source>
        <dbReference type="ARBA" id="ARBA00004651"/>
    </source>
</evidence>
<evidence type="ECO:0000313" key="7">
    <source>
        <dbReference type="EMBL" id="PTE74328.1"/>
    </source>
</evidence>
<evidence type="ECO:0000256" key="4">
    <source>
        <dbReference type="ARBA" id="ARBA00022989"/>
    </source>
</evidence>
<comment type="subcellular location">
    <subcellularLocation>
        <location evidence="1">Cell membrane</location>
        <topology evidence="1">Multi-pass membrane protein</topology>
    </subcellularLocation>
</comment>
<evidence type="ECO:0000256" key="5">
    <source>
        <dbReference type="ARBA" id="ARBA00023136"/>
    </source>
</evidence>
<feature type="transmembrane region" description="Helical" evidence="6">
    <location>
        <begin position="420"/>
        <end position="442"/>
    </location>
</feature>